<dbReference type="EMBL" id="ACEC01000047">
    <property type="protein sequence ID" value="EEG30886.1"/>
    <property type="molecule type" value="Genomic_DNA"/>
</dbReference>
<dbReference type="PROSITE" id="PS50943">
    <property type="entry name" value="HTH_CROC1"/>
    <property type="match status" value="1"/>
</dbReference>
<reference evidence="3 4" key="2">
    <citation type="submission" date="2009-02" db="EMBL/GenBank/DDBJ databases">
        <title>Draft genome sequence of Clostridium methylpentosum (DSM 5476).</title>
        <authorList>
            <person name="Sudarsanam P."/>
            <person name="Ley R."/>
            <person name="Guruge J."/>
            <person name="Turnbaugh P.J."/>
            <person name="Mahowald M."/>
            <person name="Liep D."/>
            <person name="Gordon J."/>
        </authorList>
    </citation>
    <scope>NUCLEOTIDE SEQUENCE [LARGE SCALE GENOMIC DNA]</scope>
    <source>
        <strain evidence="3 4">DSM 5476</strain>
    </source>
</reference>
<dbReference type="Pfam" id="PF01381">
    <property type="entry name" value="HTH_3"/>
    <property type="match status" value="1"/>
</dbReference>
<sequence>MNINRIRDLREDHDLTQAELARMLSVSRQAYSGYERGVRSIPFEILCQFALFYGTSLDYLTGRTDVKAPYPKPKQKNFVVRKD</sequence>
<dbReference type="InterPro" id="IPR010982">
    <property type="entry name" value="Lambda_DNA-bd_dom_sf"/>
</dbReference>
<dbReference type="GO" id="GO:0003677">
    <property type="term" value="F:DNA binding"/>
    <property type="evidence" value="ECO:0007669"/>
    <property type="project" value="UniProtKB-KW"/>
</dbReference>
<dbReference type="CDD" id="cd00093">
    <property type="entry name" value="HTH_XRE"/>
    <property type="match status" value="1"/>
</dbReference>
<feature type="domain" description="HTH cro/C1-type" evidence="2">
    <location>
        <begin position="6"/>
        <end position="60"/>
    </location>
</feature>
<dbReference type="SMART" id="SM00530">
    <property type="entry name" value="HTH_XRE"/>
    <property type="match status" value="1"/>
</dbReference>
<evidence type="ECO:0000256" key="1">
    <source>
        <dbReference type="ARBA" id="ARBA00023125"/>
    </source>
</evidence>
<dbReference type="PANTHER" id="PTHR46558:SF11">
    <property type="entry name" value="HTH-TYPE TRANSCRIPTIONAL REGULATOR XRE"/>
    <property type="match status" value="1"/>
</dbReference>
<dbReference type="eggNOG" id="COG1476">
    <property type="taxonomic scope" value="Bacteria"/>
</dbReference>
<keyword evidence="1 3" id="KW-0238">DNA-binding</keyword>
<protein>
    <submittedName>
        <fullName evidence="3">DNA-binding helix-turn-helix protein</fullName>
    </submittedName>
</protein>
<gene>
    <name evidence="3" type="ORF">CLOSTMETH_01454</name>
</gene>
<dbReference type="Proteomes" id="UP000003340">
    <property type="component" value="Unassembled WGS sequence"/>
</dbReference>
<evidence type="ECO:0000259" key="2">
    <source>
        <dbReference type="PROSITE" id="PS50943"/>
    </source>
</evidence>
<dbReference type="PANTHER" id="PTHR46558">
    <property type="entry name" value="TRACRIPTIONAL REGULATORY PROTEIN-RELATED-RELATED"/>
    <property type="match status" value="1"/>
</dbReference>
<dbReference type="Gene3D" id="1.10.260.40">
    <property type="entry name" value="lambda repressor-like DNA-binding domains"/>
    <property type="match status" value="1"/>
</dbReference>
<accession>C0EC85</accession>
<organism evidence="3 4">
    <name type="scientific">[Clostridium] methylpentosum DSM 5476</name>
    <dbReference type="NCBI Taxonomy" id="537013"/>
    <lineage>
        <taxon>Bacteria</taxon>
        <taxon>Bacillati</taxon>
        <taxon>Bacillota</taxon>
        <taxon>Clostridia</taxon>
        <taxon>Eubacteriales</taxon>
        <taxon>Oscillospiraceae</taxon>
        <taxon>Oscillospiraceae incertae sedis</taxon>
    </lineage>
</organism>
<evidence type="ECO:0000313" key="4">
    <source>
        <dbReference type="Proteomes" id="UP000003340"/>
    </source>
</evidence>
<dbReference type="SUPFAM" id="SSF47413">
    <property type="entry name" value="lambda repressor-like DNA-binding domains"/>
    <property type="match status" value="1"/>
</dbReference>
<evidence type="ECO:0000313" key="3">
    <source>
        <dbReference type="EMBL" id="EEG30886.1"/>
    </source>
</evidence>
<keyword evidence="4" id="KW-1185">Reference proteome</keyword>
<comment type="caution">
    <text evidence="3">The sequence shown here is derived from an EMBL/GenBank/DDBJ whole genome shotgun (WGS) entry which is preliminary data.</text>
</comment>
<dbReference type="HOGENOM" id="CLU_066192_62_4_9"/>
<reference evidence="3 4" key="1">
    <citation type="submission" date="2009-01" db="EMBL/GenBank/DDBJ databases">
        <authorList>
            <person name="Fulton L."/>
            <person name="Clifton S."/>
            <person name="Fulton B."/>
            <person name="Xu J."/>
            <person name="Minx P."/>
            <person name="Pepin K.H."/>
            <person name="Johnson M."/>
            <person name="Bhonagiri V."/>
            <person name="Nash W.E."/>
            <person name="Mardis E.R."/>
            <person name="Wilson R.K."/>
        </authorList>
    </citation>
    <scope>NUCLEOTIDE SEQUENCE [LARGE SCALE GENOMIC DNA]</scope>
    <source>
        <strain evidence="3 4">DSM 5476</strain>
    </source>
</reference>
<dbReference type="STRING" id="537013.CLOSTMETH_01454"/>
<name>C0EC85_9FIRM</name>
<dbReference type="InterPro" id="IPR001387">
    <property type="entry name" value="Cro/C1-type_HTH"/>
</dbReference>
<proteinExistence type="predicted"/>
<dbReference type="AlphaFoldDB" id="C0EC85"/>